<dbReference type="InterPro" id="IPR052043">
    <property type="entry name" value="PolySaccharide_Degr_Enz"/>
</dbReference>
<dbReference type="InterPro" id="IPR008928">
    <property type="entry name" value="6-hairpin_glycosidase_sf"/>
</dbReference>
<dbReference type="EMBL" id="CP035913">
    <property type="protein sequence ID" value="QBE67018.1"/>
    <property type="molecule type" value="Genomic_DNA"/>
</dbReference>
<accession>A0A4P6L7Q5</accession>
<dbReference type="Gene3D" id="1.50.10.10">
    <property type="match status" value="1"/>
</dbReference>
<organism evidence="2 3">
    <name type="scientific">Pseudoduganella lutea</name>
    <dbReference type="NCBI Taxonomy" id="321985"/>
    <lineage>
        <taxon>Bacteria</taxon>
        <taxon>Pseudomonadati</taxon>
        <taxon>Pseudomonadota</taxon>
        <taxon>Betaproteobacteria</taxon>
        <taxon>Burkholderiales</taxon>
        <taxon>Oxalobacteraceae</taxon>
        <taxon>Telluria group</taxon>
        <taxon>Pseudoduganella</taxon>
    </lineage>
</organism>
<evidence type="ECO:0000313" key="2">
    <source>
        <dbReference type="EMBL" id="QBE67018.1"/>
    </source>
</evidence>
<dbReference type="PANTHER" id="PTHR33886">
    <property type="entry name" value="UNSATURATED RHAMNOGALACTURONAN HYDROLASE (EUROFUNG)"/>
    <property type="match status" value="1"/>
</dbReference>
<dbReference type="GO" id="GO:0005975">
    <property type="term" value="P:carbohydrate metabolic process"/>
    <property type="evidence" value="ECO:0007669"/>
    <property type="project" value="InterPro"/>
</dbReference>
<keyword evidence="1 2" id="KW-0378">Hydrolase</keyword>
<dbReference type="AlphaFoldDB" id="A0A4P6L7Q5"/>
<keyword evidence="3" id="KW-1185">Reference proteome</keyword>
<dbReference type="InterPro" id="IPR010905">
    <property type="entry name" value="Glyco_hydro_88"/>
</dbReference>
<sequence>MLLALQAPAATAATSAQPTLAPDAVLALAERAADYQLASMAAGWVPANAAYETPDRKGWVQGAFFVGLTDLAARSSRPIYRQTILLRGIANEWKLDERLYHADDQVIGQSYIWAAANGAGPEALAPSRKALDQILEKRPRVPLGFFTEAGVDCQTRWCWCDALFMAPPLWAQMSRATGDTRYASFAKEELKVTTDYLFDPKEHLYYRDSRFFDRRGPDGEKIFWSRGNGWVFAGLARTLEALPKTDPGRGAIETTFRQMAARLRGIQKPDGYWSPSLLGNPAKSLPESSGTAFYTYGFAWGIRNGLLDRAGYEPVVRRGWRALTASVHPSGKVGHVQPIGDSPDNVTHDDTQYYGVGAFLMAATAVADLKLDASNQPSKATSK</sequence>
<reference evidence="2 3" key="1">
    <citation type="submission" date="2019-02" db="EMBL/GenBank/DDBJ databases">
        <title>Draft Genome Sequences of Six Type Strains of the Genus Massilia.</title>
        <authorList>
            <person name="Miess H."/>
            <person name="Frediansyhah A."/>
            <person name="Gross H."/>
        </authorList>
    </citation>
    <scope>NUCLEOTIDE SEQUENCE [LARGE SCALE GENOMIC DNA]</scope>
    <source>
        <strain evidence="2 3">DSM 17473</strain>
    </source>
</reference>
<evidence type="ECO:0000256" key="1">
    <source>
        <dbReference type="ARBA" id="ARBA00022801"/>
    </source>
</evidence>
<dbReference type="Pfam" id="PF07470">
    <property type="entry name" value="Glyco_hydro_88"/>
    <property type="match status" value="1"/>
</dbReference>
<gene>
    <name evidence="2" type="ORF">EWM63_01990</name>
</gene>
<protein>
    <submittedName>
        <fullName evidence="2">Glycosyl hydrolase family 88</fullName>
    </submittedName>
</protein>
<proteinExistence type="predicted"/>
<dbReference type="SUPFAM" id="SSF48208">
    <property type="entry name" value="Six-hairpin glycosidases"/>
    <property type="match status" value="1"/>
</dbReference>
<dbReference type="InterPro" id="IPR012341">
    <property type="entry name" value="6hp_glycosidase-like_sf"/>
</dbReference>
<dbReference type="KEGG" id="plue:EWM63_01990"/>
<dbReference type="Proteomes" id="UP000290637">
    <property type="component" value="Chromosome"/>
</dbReference>
<dbReference type="PANTHER" id="PTHR33886:SF8">
    <property type="entry name" value="UNSATURATED RHAMNOGALACTURONAN HYDROLASE (EUROFUNG)"/>
    <property type="match status" value="1"/>
</dbReference>
<dbReference type="GO" id="GO:0016787">
    <property type="term" value="F:hydrolase activity"/>
    <property type="evidence" value="ECO:0007669"/>
    <property type="project" value="UniProtKB-KW"/>
</dbReference>
<dbReference type="OrthoDB" id="258246at2"/>
<evidence type="ECO:0000313" key="3">
    <source>
        <dbReference type="Proteomes" id="UP000290637"/>
    </source>
</evidence>
<name>A0A4P6L7Q5_9BURK</name>